<sequence>MPTSMRVSPTARKPRHLTSGVLLCLVSTHAHYLQQQTKSRQLQATPCCLLSTLQSRHILEV</sequence>
<gene>
    <name evidence="1" type="ORF">C0Q70_09954</name>
</gene>
<reference evidence="1 2" key="1">
    <citation type="submission" date="2018-04" db="EMBL/GenBank/DDBJ databases">
        <title>The genome of golden apple snail Pomacea canaliculata provides insight into stress tolerance and invasive adaptation.</title>
        <authorList>
            <person name="Liu C."/>
            <person name="Liu B."/>
            <person name="Ren Y."/>
            <person name="Zhang Y."/>
            <person name="Wang H."/>
            <person name="Li S."/>
            <person name="Jiang F."/>
            <person name="Yin L."/>
            <person name="Zhang G."/>
            <person name="Qian W."/>
            <person name="Fan W."/>
        </authorList>
    </citation>
    <scope>NUCLEOTIDE SEQUENCE [LARGE SCALE GENOMIC DNA]</scope>
    <source>
        <strain evidence="1">SZHN2017</strain>
        <tissue evidence="1">Muscle</tissue>
    </source>
</reference>
<name>A0A2T7PB84_POMCA</name>
<organism evidence="1 2">
    <name type="scientific">Pomacea canaliculata</name>
    <name type="common">Golden apple snail</name>
    <dbReference type="NCBI Taxonomy" id="400727"/>
    <lineage>
        <taxon>Eukaryota</taxon>
        <taxon>Metazoa</taxon>
        <taxon>Spiralia</taxon>
        <taxon>Lophotrochozoa</taxon>
        <taxon>Mollusca</taxon>
        <taxon>Gastropoda</taxon>
        <taxon>Caenogastropoda</taxon>
        <taxon>Architaenioglossa</taxon>
        <taxon>Ampullarioidea</taxon>
        <taxon>Ampullariidae</taxon>
        <taxon>Pomacea</taxon>
    </lineage>
</organism>
<dbReference type="EMBL" id="PZQS01000005">
    <property type="protein sequence ID" value="PVD30680.1"/>
    <property type="molecule type" value="Genomic_DNA"/>
</dbReference>
<evidence type="ECO:0000313" key="1">
    <source>
        <dbReference type="EMBL" id="PVD30680.1"/>
    </source>
</evidence>
<evidence type="ECO:0000313" key="2">
    <source>
        <dbReference type="Proteomes" id="UP000245119"/>
    </source>
</evidence>
<protein>
    <submittedName>
        <fullName evidence="1">Uncharacterized protein</fullName>
    </submittedName>
</protein>
<keyword evidence="2" id="KW-1185">Reference proteome</keyword>
<comment type="caution">
    <text evidence="1">The sequence shown here is derived from an EMBL/GenBank/DDBJ whole genome shotgun (WGS) entry which is preliminary data.</text>
</comment>
<proteinExistence type="predicted"/>
<dbReference type="Proteomes" id="UP000245119">
    <property type="component" value="Linkage Group LG5"/>
</dbReference>
<dbReference type="AlphaFoldDB" id="A0A2T7PB84"/>
<accession>A0A2T7PB84</accession>